<dbReference type="EMBL" id="JXLP01000031">
    <property type="protein sequence ID" value="KIL72701.1"/>
    <property type="molecule type" value="Genomic_DNA"/>
</dbReference>
<comment type="caution">
    <text evidence="1">The sequence shown here is derived from an EMBL/GenBank/DDBJ whole genome shotgun (WGS) entry which is preliminary data.</text>
</comment>
<sequence>MSRKKLGNKRGRKNKYDTHVFPRLEEIGHWCREGLTEEEICKRLGVSVSSFNEYKNKYPELSESLKVNKAIADYRVEDALYMRALGYEYEEETYEEFEIERPYVKEDGTIVRTELRLTKKVKKKQAPDTTAQIFWLKNRRPDKWRDKQDIEHSGELTNNIDLSGLSIEELRKLANSDK</sequence>
<gene>
    <name evidence="1" type="ORF">SD77_3436</name>
</gene>
<dbReference type="Proteomes" id="UP000031982">
    <property type="component" value="Unassembled WGS sequence"/>
</dbReference>
<evidence type="ECO:0000313" key="2">
    <source>
        <dbReference type="Proteomes" id="UP000031982"/>
    </source>
</evidence>
<protein>
    <submittedName>
        <fullName evidence="1">Phage protein</fullName>
    </submittedName>
</protein>
<proteinExistence type="predicted"/>
<evidence type="ECO:0000313" key="1">
    <source>
        <dbReference type="EMBL" id="KIL72701.1"/>
    </source>
</evidence>
<accession>A0ABR5ANT9</accession>
<keyword evidence="2" id="KW-1185">Reference proteome</keyword>
<name>A0ABR5ANT9_BACBA</name>
<reference evidence="1 2" key="1">
    <citation type="submission" date="2015-01" db="EMBL/GenBank/DDBJ databases">
        <title>Genome Assembly of Bacillus badius MTCC 1458.</title>
        <authorList>
            <person name="Verma A."/>
            <person name="Khatri I."/>
            <person name="Mual P."/>
            <person name="Subramanian S."/>
            <person name="Krishnamurthi S."/>
        </authorList>
    </citation>
    <scope>NUCLEOTIDE SEQUENCE [LARGE SCALE GENOMIC DNA]</scope>
    <source>
        <strain evidence="1 2">MTCC 1458</strain>
    </source>
</reference>
<dbReference type="RefSeq" id="WP_041114609.1">
    <property type="nucleotide sequence ID" value="NZ_JARTHD010000007.1"/>
</dbReference>
<organism evidence="1 2">
    <name type="scientific">Bacillus badius</name>
    <dbReference type="NCBI Taxonomy" id="1455"/>
    <lineage>
        <taxon>Bacteria</taxon>
        <taxon>Bacillati</taxon>
        <taxon>Bacillota</taxon>
        <taxon>Bacilli</taxon>
        <taxon>Bacillales</taxon>
        <taxon>Bacillaceae</taxon>
        <taxon>Pseudobacillus</taxon>
    </lineage>
</organism>